<gene>
    <name evidence="3" type="ORF">C2845_PM08G14000</name>
</gene>
<sequence length="310" mass="35171">MLLAALDYYQAFTMLEKSNDNYDQSPSAVDWEEVEVACRYLKLLYDSAHSIMATEDPTANIFFHEAWTIQREISSGTDLQDPISSRIAKDMHERFDKYWKDCNVMLAIAVVMDPRFKMKIVEFSYSKIYGLKGVKYVKVVDDAVHELCKEYVRQPLPLTPAHVEQGANGALPTDVTKILTNPPSAGDVLSDFDIYLSQVALTQIPKSELDRYLEEALLPRIPEFDILKWWKLNAVKYPTLSRMARDVLAIPVSTIGRGSIFSSARTEARMLDDYQSSLRPETLEALFCAKDWLQNSPPALKSPSSTLAKK</sequence>
<dbReference type="Pfam" id="PF14372">
    <property type="entry name" value="hAT-like_RNase-H"/>
    <property type="match status" value="1"/>
</dbReference>
<dbReference type="PANTHER" id="PTHR23272">
    <property type="entry name" value="BED FINGER-RELATED"/>
    <property type="match status" value="1"/>
</dbReference>
<evidence type="ECO:0000259" key="1">
    <source>
        <dbReference type="Pfam" id="PF05699"/>
    </source>
</evidence>
<dbReference type="InterPro" id="IPR025525">
    <property type="entry name" value="hAT-like_transposase_RNase-H"/>
</dbReference>
<evidence type="ECO:0000313" key="3">
    <source>
        <dbReference type="EMBL" id="RLM93594.1"/>
    </source>
</evidence>
<feature type="domain" description="HAT C-terminal dimerisation" evidence="1">
    <location>
        <begin position="208"/>
        <end position="293"/>
    </location>
</feature>
<dbReference type="EMBL" id="PQIB02000010">
    <property type="protein sequence ID" value="RLM93594.1"/>
    <property type="molecule type" value="Genomic_DNA"/>
</dbReference>
<dbReference type="OrthoDB" id="694703at2759"/>
<dbReference type="GO" id="GO:0003677">
    <property type="term" value="F:DNA binding"/>
    <property type="evidence" value="ECO:0007669"/>
    <property type="project" value="InterPro"/>
</dbReference>
<proteinExistence type="predicted"/>
<dbReference type="PANTHER" id="PTHR23272:SF52">
    <property type="entry name" value="ZINC FINGER BED DOMAIN-CONTAINING PROTEIN DAYSLEEPER"/>
    <property type="match status" value="1"/>
</dbReference>
<dbReference type="InterPro" id="IPR008906">
    <property type="entry name" value="HATC_C_dom"/>
</dbReference>
<dbReference type="SUPFAM" id="SSF53098">
    <property type="entry name" value="Ribonuclease H-like"/>
    <property type="match status" value="1"/>
</dbReference>
<evidence type="ECO:0000313" key="4">
    <source>
        <dbReference type="Proteomes" id="UP000275267"/>
    </source>
</evidence>
<dbReference type="AlphaFoldDB" id="A0A3L6R345"/>
<reference evidence="4" key="1">
    <citation type="journal article" date="2019" name="Nat. Commun.">
        <title>The genome of broomcorn millet.</title>
        <authorList>
            <person name="Zou C."/>
            <person name="Miki D."/>
            <person name="Li D."/>
            <person name="Tang Q."/>
            <person name="Xiao L."/>
            <person name="Rajput S."/>
            <person name="Deng P."/>
            <person name="Jia W."/>
            <person name="Huang R."/>
            <person name="Zhang M."/>
            <person name="Sun Y."/>
            <person name="Hu J."/>
            <person name="Fu X."/>
            <person name="Schnable P.S."/>
            <person name="Li F."/>
            <person name="Zhang H."/>
            <person name="Feng B."/>
            <person name="Zhu X."/>
            <person name="Liu R."/>
            <person name="Schnable J.C."/>
            <person name="Zhu J.-K."/>
            <person name="Zhang H."/>
        </authorList>
    </citation>
    <scope>NUCLEOTIDE SEQUENCE [LARGE SCALE GENOMIC DNA]</scope>
</reference>
<organism evidence="3 4">
    <name type="scientific">Panicum miliaceum</name>
    <name type="common">Proso millet</name>
    <name type="synonym">Broomcorn millet</name>
    <dbReference type="NCBI Taxonomy" id="4540"/>
    <lineage>
        <taxon>Eukaryota</taxon>
        <taxon>Viridiplantae</taxon>
        <taxon>Streptophyta</taxon>
        <taxon>Embryophyta</taxon>
        <taxon>Tracheophyta</taxon>
        <taxon>Spermatophyta</taxon>
        <taxon>Magnoliopsida</taxon>
        <taxon>Liliopsida</taxon>
        <taxon>Poales</taxon>
        <taxon>Poaceae</taxon>
        <taxon>PACMAD clade</taxon>
        <taxon>Panicoideae</taxon>
        <taxon>Panicodae</taxon>
        <taxon>Paniceae</taxon>
        <taxon>Panicinae</taxon>
        <taxon>Panicum</taxon>
        <taxon>Panicum sect. Panicum</taxon>
    </lineage>
</organism>
<comment type="caution">
    <text evidence="3">The sequence shown here is derived from an EMBL/GenBank/DDBJ whole genome shotgun (WGS) entry which is preliminary data.</text>
</comment>
<dbReference type="Proteomes" id="UP000275267">
    <property type="component" value="Unassembled WGS sequence"/>
</dbReference>
<dbReference type="GO" id="GO:0046983">
    <property type="term" value="F:protein dimerization activity"/>
    <property type="evidence" value="ECO:0007669"/>
    <property type="project" value="InterPro"/>
</dbReference>
<keyword evidence="4" id="KW-1185">Reference proteome</keyword>
<protein>
    <submittedName>
        <fullName evidence="3">Zinc finger BED domain-containing protein RICESLEEPER 2-like</fullName>
    </submittedName>
</protein>
<evidence type="ECO:0000259" key="2">
    <source>
        <dbReference type="Pfam" id="PF14372"/>
    </source>
</evidence>
<dbReference type="Pfam" id="PF05699">
    <property type="entry name" value="Dimer_Tnp_hAT"/>
    <property type="match status" value="1"/>
</dbReference>
<dbReference type="InterPro" id="IPR012337">
    <property type="entry name" value="RNaseH-like_sf"/>
</dbReference>
<dbReference type="STRING" id="4540.A0A3L6R345"/>
<name>A0A3L6R345_PANMI</name>
<accession>A0A3L6R345</accession>
<feature type="domain" description="hAT-like transposase RNase-H fold" evidence="2">
    <location>
        <begin position="54"/>
        <end position="151"/>
    </location>
</feature>